<proteinExistence type="predicted"/>
<comment type="caution">
    <text evidence="1">The sequence shown here is derived from an EMBL/GenBank/DDBJ whole genome shotgun (WGS) entry which is preliminary data.</text>
</comment>
<gene>
    <name evidence="1" type="ORF">JYU34_011691</name>
</gene>
<protein>
    <recommendedName>
        <fullName evidence="3">Ska2 N-terminal domain-containing protein</fullName>
    </recommendedName>
</protein>
<accession>A0ABQ7QDE5</accession>
<name>A0ABQ7QDE5_PLUXY</name>
<sequence length="114" mass="13284">MEAVSISEKQAAEAAEVDLEEQVKRTDEQLDMMSWKMDNVEKQLEVPGAPEEAVIHLMKSVTEVRQDYHQLRRELVEVQALQRELSGRLRTQLRLVHTKFARLRQRLVEATPPH</sequence>
<organism evidence="1 2">
    <name type="scientific">Plutella xylostella</name>
    <name type="common">Diamondback moth</name>
    <name type="synonym">Plutella maculipennis</name>
    <dbReference type="NCBI Taxonomy" id="51655"/>
    <lineage>
        <taxon>Eukaryota</taxon>
        <taxon>Metazoa</taxon>
        <taxon>Ecdysozoa</taxon>
        <taxon>Arthropoda</taxon>
        <taxon>Hexapoda</taxon>
        <taxon>Insecta</taxon>
        <taxon>Pterygota</taxon>
        <taxon>Neoptera</taxon>
        <taxon>Endopterygota</taxon>
        <taxon>Lepidoptera</taxon>
        <taxon>Glossata</taxon>
        <taxon>Ditrysia</taxon>
        <taxon>Yponomeutoidea</taxon>
        <taxon>Plutellidae</taxon>
        <taxon>Plutella</taxon>
    </lineage>
</organism>
<reference evidence="1 2" key="1">
    <citation type="submission" date="2021-06" db="EMBL/GenBank/DDBJ databases">
        <title>A haploid diamondback moth (Plutella xylostella L.) genome assembly resolves 31 chromosomes and identifies a diamide resistance mutation.</title>
        <authorList>
            <person name="Ward C.M."/>
            <person name="Perry K.D."/>
            <person name="Baker G."/>
            <person name="Powis K."/>
            <person name="Heckel D.G."/>
            <person name="Baxter S.W."/>
        </authorList>
    </citation>
    <scope>NUCLEOTIDE SEQUENCE [LARGE SCALE GENOMIC DNA]</scope>
    <source>
        <strain evidence="1 2">LV</strain>
        <tissue evidence="1">Single pupa</tissue>
    </source>
</reference>
<dbReference type="EMBL" id="JAHIBW010000016">
    <property type="protein sequence ID" value="KAG7303226.1"/>
    <property type="molecule type" value="Genomic_DNA"/>
</dbReference>
<keyword evidence="2" id="KW-1185">Reference proteome</keyword>
<evidence type="ECO:0008006" key="3">
    <source>
        <dbReference type="Google" id="ProtNLM"/>
    </source>
</evidence>
<dbReference type="Proteomes" id="UP000823941">
    <property type="component" value="Chromosome 16"/>
</dbReference>
<evidence type="ECO:0000313" key="1">
    <source>
        <dbReference type="EMBL" id="KAG7303226.1"/>
    </source>
</evidence>
<dbReference type="Gene3D" id="6.10.250.1380">
    <property type="match status" value="1"/>
</dbReference>
<evidence type="ECO:0000313" key="2">
    <source>
        <dbReference type="Proteomes" id="UP000823941"/>
    </source>
</evidence>